<protein>
    <submittedName>
        <fullName evidence="1">Uncharacterized protein</fullName>
    </submittedName>
</protein>
<accession>A0A438CAM7</accession>
<name>A0A438CAM7_VITVI</name>
<dbReference type="Proteomes" id="UP000288805">
    <property type="component" value="Unassembled WGS sequence"/>
</dbReference>
<proteinExistence type="predicted"/>
<evidence type="ECO:0000313" key="2">
    <source>
        <dbReference type="Proteomes" id="UP000288805"/>
    </source>
</evidence>
<organism evidence="1 2">
    <name type="scientific">Vitis vinifera</name>
    <name type="common">Grape</name>
    <dbReference type="NCBI Taxonomy" id="29760"/>
    <lineage>
        <taxon>Eukaryota</taxon>
        <taxon>Viridiplantae</taxon>
        <taxon>Streptophyta</taxon>
        <taxon>Embryophyta</taxon>
        <taxon>Tracheophyta</taxon>
        <taxon>Spermatophyta</taxon>
        <taxon>Magnoliopsida</taxon>
        <taxon>eudicotyledons</taxon>
        <taxon>Gunneridae</taxon>
        <taxon>Pentapetalae</taxon>
        <taxon>rosids</taxon>
        <taxon>Vitales</taxon>
        <taxon>Vitaceae</taxon>
        <taxon>Viteae</taxon>
        <taxon>Vitis</taxon>
    </lineage>
</organism>
<reference evidence="1 2" key="1">
    <citation type="journal article" date="2018" name="PLoS Genet.">
        <title>Population sequencing reveals clonal diversity and ancestral inbreeding in the grapevine cultivar Chardonnay.</title>
        <authorList>
            <person name="Roach M.J."/>
            <person name="Johnson D.L."/>
            <person name="Bohlmann J."/>
            <person name="van Vuuren H.J."/>
            <person name="Jones S.J."/>
            <person name="Pretorius I.S."/>
            <person name="Schmidt S.A."/>
            <person name="Borneman A.R."/>
        </authorList>
    </citation>
    <scope>NUCLEOTIDE SEQUENCE [LARGE SCALE GENOMIC DNA]</scope>
    <source>
        <strain evidence="2">cv. Chardonnay</strain>
        <tissue evidence="1">Leaf</tissue>
    </source>
</reference>
<dbReference type="PANTHER" id="PTHR35485:SF4">
    <property type="entry name" value="EXPRESSED PROTEIN"/>
    <property type="match status" value="1"/>
</dbReference>
<dbReference type="AlphaFoldDB" id="A0A438CAM7"/>
<dbReference type="EMBL" id="QGNW01002380">
    <property type="protein sequence ID" value="RVW20290.1"/>
    <property type="molecule type" value="Genomic_DNA"/>
</dbReference>
<dbReference type="PANTHER" id="PTHR35485">
    <property type="entry name" value="OS01G0888900 PROTEIN"/>
    <property type="match status" value="1"/>
</dbReference>
<gene>
    <name evidence="1" type="ORF">CK203_106448</name>
</gene>
<sequence>MEGLIPVVYKAIKRSKTRRQYECLSSGAAQSYHIPDFYVSSQNYVNTESPSEKIAGFHAERNDHRRHKSVGDYSNQFFSVEDRVKGAGSPPLPPKKLVRFRSHRMFSCVTGKEMLFCSLLAASLFPPFVLIRSLQLGRALTKLNQGITEANNFHQLMTFFHFGSEADNNLPACKSSCFICSYGSGILIPLFGKDNQSSCPVEGDGSTTPFGSTDFILASRETSA</sequence>
<comment type="caution">
    <text evidence="1">The sequence shown here is derived from an EMBL/GenBank/DDBJ whole genome shotgun (WGS) entry which is preliminary data.</text>
</comment>
<evidence type="ECO:0000313" key="1">
    <source>
        <dbReference type="EMBL" id="RVW20290.1"/>
    </source>
</evidence>